<feature type="compositionally biased region" description="Polar residues" evidence="5">
    <location>
        <begin position="48"/>
        <end position="60"/>
    </location>
</feature>
<evidence type="ECO:0000256" key="5">
    <source>
        <dbReference type="SAM" id="MobiDB-lite"/>
    </source>
</evidence>
<evidence type="ECO:0000256" key="4">
    <source>
        <dbReference type="ARBA" id="ARBA00022969"/>
    </source>
</evidence>
<dbReference type="NCBIfam" id="TIGR01442">
    <property type="entry name" value="SASP_gamma"/>
    <property type="match status" value="1"/>
</dbReference>
<feature type="compositionally biased region" description="Basic and acidic residues" evidence="5">
    <location>
        <begin position="31"/>
        <end position="44"/>
    </location>
</feature>
<dbReference type="Proteomes" id="UP001065593">
    <property type="component" value="Unassembled WGS sequence"/>
</dbReference>
<dbReference type="EMBL" id="BRZA01000008">
    <property type="protein sequence ID" value="GLC90299.1"/>
    <property type="molecule type" value="Genomic_DNA"/>
</dbReference>
<comment type="caution">
    <text evidence="6">The sequence shown here is derived from an EMBL/GenBank/DDBJ whole genome shotgun (WGS) entry which is preliminary data.</text>
</comment>
<protein>
    <recommendedName>
        <fullName evidence="2">Small, acid-soluble spore protein gamma-type</fullName>
    </recommendedName>
</protein>
<keyword evidence="7" id="KW-1185">Reference proteome</keyword>
<comment type="similarity">
    <text evidence="1">Belongs to the gamma-type SASP family.</text>
</comment>
<dbReference type="InterPro" id="IPR006341">
    <property type="entry name" value="Spore_gamma"/>
</dbReference>
<evidence type="ECO:0000256" key="3">
    <source>
        <dbReference type="ARBA" id="ARBA00022737"/>
    </source>
</evidence>
<feature type="compositionally biased region" description="Polar residues" evidence="5">
    <location>
        <begin position="1"/>
        <end position="19"/>
    </location>
</feature>
<accession>A0ABQ5NPP7</accession>
<organism evidence="6 7">
    <name type="scientific">Lysinibacillus piscis</name>
    <dbReference type="NCBI Taxonomy" id="2518931"/>
    <lineage>
        <taxon>Bacteria</taxon>
        <taxon>Bacillati</taxon>
        <taxon>Bacillota</taxon>
        <taxon>Bacilli</taxon>
        <taxon>Bacillales</taxon>
        <taxon>Bacillaceae</taxon>
        <taxon>Lysinibacillus</taxon>
    </lineage>
</organism>
<name>A0ABQ5NPP7_9BACI</name>
<keyword evidence="3" id="KW-0677">Repeat</keyword>
<evidence type="ECO:0000256" key="2">
    <source>
        <dbReference type="ARBA" id="ARBA00014721"/>
    </source>
</evidence>
<reference evidence="6" key="1">
    <citation type="submission" date="2022-08" db="EMBL/GenBank/DDBJ databases">
        <title>Draft genome sequence of Lysinibacillus sp. strain KH24.</title>
        <authorList>
            <person name="Kanbe H."/>
            <person name="Itoh H."/>
        </authorList>
    </citation>
    <scope>NUCLEOTIDE SEQUENCE</scope>
    <source>
        <strain evidence="6">KH24</strain>
    </source>
</reference>
<feature type="region of interest" description="Disordered" evidence="5">
    <location>
        <begin position="1"/>
        <end position="60"/>
    </location>
</feature>
<evidence type="ECO:0000313" key="6">
    <source>
        <dbReference type="EMBL" id="GLC90299.1"/>
    </source>
</evidence>
<keyword evidence="4" id="KW-0749">Sporulation</keyword>
<gene>
    <name evidence="6" type="ORF">LYSBPC_34260</name>
</gene>
<dbReference type="RefSeq" id="WP_264990212.1">
    <property type="nucleotide sequence ID" value="NZ_BRZA01000008.1"/>
</dbReference>
<evidence type="ECO:0000256" key="1">
    <source>
        <dbReference type="ARBA" id="ARBA00006710"/>
    </source>
</evidence>
<evidence type="ECO:0000313" key="7">
    <source>
        <dbReference type="Proteomes" id="UP001065593"/>
    </source>
</evidence>
<sequence length="60" mass="6844">MKKQNNQQANLQPNKNMQRQSEEFGYETDANEVKKQNAKAEQKKAQASGNFSKTNQDLGE</sequence>
<proteinExistence type="inferred from homology"/>